<gene>
    <name evidence="3" type="ORF">OLC1_LOCUS5999</name>
</gene>
<evidence type="ECO:0000259" key="2">
    <source>
        <dbReference type="Pfam" id="PF14111"/>
    </source>
</evidence>
<dbReference type="Pfam" id="PF14111">
    <property type="entry name" value="DUF4283"/>
    <property type="match status" value="1"/>
</dbReference>
<keyword evidence="4" id="KW-1185">Reference proteome</keyword>
<evidence type="ECO:0000256" key="1">
    <source>
        <dbReference type="SAM" id="MobiDB-lite"/>
    </source>
</evidence>
<dbReference type="InterPro" id="IPR040256">
    <property type="entry name" value="At4g02000-like"/>
</dbReference>
<protein>
    <submittedName>
        <fullName evidence="3">OLC1v1030754C1</fullName>
    </submittedName>
</protein>
<dbReference type="Proteomes" id="UP001161247">
    <property type="component" value="Chromosome 2"/>
</dbReference>
<dbReference type="InterPro" id="IPR025558">
    <property type="entry name" value="DUF4283"/>
</dbReference>
<dbReference type="EMBL" id="OX459119">
    <property type="protein sequence ID" value="CAI9094923.1"/>
    <property type="molecule type" value="Genomic_DNA"/>
</dbReference>
<dbReference type="PANTHER" id="PTHR31286:SF99">
    <property type="entry name" value="DUF4283 DOMAIN-CONTAINING PROTEIN"/>
    <property type="match status" value="1"/>
</dbReference>
<feature type="domain" description="DUF4283" evidence="2">
    <location>
        <begin position="1"/>
        <end position="43"/>
    </location>
</feature>
<accession>A0AAV1CIK6</accession>
<dbReference type="PANTHER" id="PTHR31286">
    <property type="entry name" value="GLYCINE-RICH CELL WALL STRUCTURAL PROTEIN 1.8-LIKE"/>
    <property type="match status" value="1"/>
</dbReference>
<feature type="compositionally biased region" description="Basic and acidic residues" evidence="1">
    <location>
        <begin position="146"/>
        <end position="155"/>
    </location>
</feature>
<dbReference type="AlphaFoldDB" id="A0AAV1CIK6"/>
<proteinExistence type="predicted"/>
<evidence type="ECO:0000313" key="4">
    <source>
        <dbReference type="Proteomes" id="UP001161247"/>
    </source>
</evidence>
<evidence type="ECO:0000313" key="3">
    <source>
        <dbReference type="EMBL" id="CAI9094923.1"/>
    </source>
</evidence>
<feature type="compositionally biased region" description="Basic and acidic residues" evidence="1">
    <location>
        <begin position="197"/>
        <end position="206"/>
    </location>
</feature>
<name>A0AAV1CIK6_OLDCO</name>
<sequence>MERDYFLVSFVSSTDVEMVMTKGPWLIGVHYLHIQCWTNTFDAKVDKVQFMTVWARLPGIPVHHYNKFFLRRIVQLVGKVDIDHQTAAKTRGKFARLAVEVDLTLSIVAELVISPENAPLQWNPQWHDRSSKGMNKNSRAGWGRAPEQRRKREGSCLESGCTQPKQEGTGPARNFQRTRGESTGFLEGSRFSMLSRLQEEGIESQKRKTTNLGVSDGGDKQ</sequence>
<reference evidence="3" key="1">
    <citation type="submission" date="2023-03" db="EMBL/GenBank/DDBJ databases">
        <authorList>
            <person name="Julca I."/>
        </authorList>
    </citation>
    <scope>NUCLEOTIDE SEQUENCE</scope>
</reference>
<organism evidence="3 4">
    <name type="scientific">Oldenlandia corymbosa var. corymbosa</name>
    <dbReference type="NCBI Taxonomy" id="529605"/>
    <lineage>
        <taxon>Eukaryota</taxon>
        <taxon>Viridiplantae</taxon>
        <taxon>Streptophyta</taxon>
        <taxon>Embryophyta</taxon>
        <taxon>Tracheophyta</taxon>
        <taxon>Spermatophyta</taxon>
        <taxon>Magnoliopsida</taxon>
        <taxon>eudicotyledons</taxon>
        <taxon>Gunneridae</taxon>
        <taxon>Pentapetalae</taxon>
        <taxon>asterids</taxon>
        <taxon>lamiids</taxon>
        <taxon>Gentianales</taxon>
        <taxon>Rubiaceae</taxon>
        <taxon>Rubioideae</taxon>
        <taxon>Spermacoceae</taxon>
        <taxon>Hedyotis-Oldenlandia complex</taxon>
        <taxon>Oldenlandia</taxon>
    </lineage>
</organism>
<feature type="region of interest" description="Disordered" evidence="1">
    <location>
        <begin position="123"/>
        <end position="221"/>
    </location>
</feature>